<dbReference type="RefSeq" id="WP_307158244.1">
    <property type="nucleotide sequence ID" value="NZ_JAUSWH010000006.1"/>
</dbReference>
<dbReference type="EMBL" id="JAUSWH010000006">
    <property type="protein sequence ID" value="MDQ0456050.1"/>
    <property type="molecule type" value="Genomic_DNA"/>
</dbReference>
<proteinExistence type="predicted"/>
<protein>
    <recommendedName>
        <fullName evidence="3">DUF1828 domain-containing protein</fullName>
    </recommendedName>
</protein>
<reference evidence="1 2" key="1">
    <citation type="submission" date="2023-07" db="EMBL/GenBank/DDBJ databases">
        <title>Genomic Encyclopedia of Type Strains, Phase IV (KMG-IV): sequencing the most valuable type-strain genomes for metagenomic binning, comparative biology and taxonomic classification.</title>
        <authorList>
            <person name="Goeker M."/>
        </authorList>
    </citation>
    <scope>NUCLEOTIDE SEQUENCE [LARGE SCALE GENOMIC DNA]</scope>
    <source>
        <strain evidence="1 2">DSM 100301</strain>
    </source>
</reference>
<keyword evidence="2" id="KW-1185">Reference proteome</keyword>
<organism evidence="1 2">
    <name type="scientific">Rhizobium paknamense</name>
    <dbReference type="NCBI Taxonomy" id="1206817"/>
    <lineage>
        <taxon>Bacteria</taxon>
        <taxon>Pseudomonadati</taxon>
        <taxon>Pseudomonadota</taxon>
        <taxon>Alphaproteobacteria</taxon>
        <taxon>Hyphomicrobiales</taxon>
        <taxon>Rhizobiaceae</taxon>
        <taxon>Rhizobium/Agrobacterium group</taxon>
        <taxon>Rhizobium</taxon>
    </lineage>
</organism>
<name>A0ABU0IF08_9HYPH</name>
<evidence type="ECO:0000313" key="2">
    <source>
        <dbReference type="Proteomes" id="UP001235269"/>
    </source>
</evidence>
<evidence type="ECO:0008006" key="3">
    <source>
        <dbReference type="Google" id="ProtNLM"/>
    </source>
</evidence>
<dbReference type="Proteomes" id="UP001235269">
    <property type="component" value="Unassembled WGS sequence"/>
</dbReference>
<sequence length="225" mass="24683">MRSLSQPILDALAARQLVARDFLWIVARDRDDGSAKSVGFWSDVGTIEAEVVNPETGSADTRKFYGSGTLIAITEIPLVSTLETQNVTITMSQIDDLVAEAVRLYDCRQARVEIYRGLFSPETRKMVAPAELRFLGFIDNIEILTPPEGDAGAVTLTCVSHTQEMGRSNPDTRSDASQRLRSATDNFYQDTAVVGDWELFWGQVNGKITTTTTVSMSELLAKALG</sequence>
<evidence type="ECO:0000313" key="1">
    <source>
        <dbReference type="EMBL" id="MDQ0456050.1"/>
    </source>
</evidence>
<comment type="caution">
    <text evidence="1">The sequence shown here is derived from an EMBL/GenBank/DDBJ whole genome shotgun (WGS) entry which is preliminary data.</text>
</comment>
<accession>A0ABU0IF08</accession>
<gene>
    <name evidence="1" type="ORF">QO005_002390</name>
</gene>